<keyword evidence="11" id="KW-1185">Reference proteome</keyword>
<keyword evidence="4 8" id="KW-0805">Transcription regulation</keyword>
<dbReference type="SUPFAM" id="SSF54277">
    <property type="entry name" value="CAD &amp; PB1 domains"/>
    <property type="match status" value="1"/>
</dbReference>
<evidence type="ECO:0000256" key="5">
    <source>
        <dbReference type="ARBA" id="ARBA00023163"/>
    </source>
</evidence>
<evidence type="ECO:0000256" key="7">
    <source>
        <dbReference type="ARBA" id="ARBA00023294"/>
    </source>
</evidence>
<comment type="similarity">
    <text evidence="2 8">Belongs to the Aux/IAA family.</text>
</comment>
<comment type="caution">
    <text evidence="10">The sequence shown here is derived from an EMBL/GenBank/DDBJ whole genome shotgun (WGS) entry which is preliminary data.</text>
</comment>
<evidence type="ECO:0000256" key="8">
    <source>
        <dbReference type="RuleBase" id="RU004549"/>
    </source>
</evidence>
<keyword evidence="7 8" id="KW-0927">Auxin signaling pathway</keyword>
<dbReference type="PROSITE" id="PS51745">
    <property type="entry name" value="PB1"/>
    <property type="match status" value="1"/>
</dbReference>
<feature type="domain" description="PB1" evidence="9">
    <location>
        <begin position="137"/>
        <end position="218"/>
    </location>
</feature>
<dbReference type="InterPro" id="IPR033389">
    <property type="entry name" value="AUX/IAA_dom"/>
</dbReference>
<dbReference type="AlphaFoldDB" id="A0ABD3AXP9"/>
<evidence type="ECO:0000256" key="1">
    <source>
        <dbReference type="ARBA" id="ARBA00004123"/>
    </source>
</evidence>
<comment type="subcellular location">
    <subcellularLocation>
        <location evidence="1 8">Nucleus</location>
    </subcellularLocation>
</comment>
<dbReference type="EMBL" id="JBJUIK010000002">
    <property type="protein sequence ID" value="KAL3535888.1"/>
    <property type="molecule type" value="Genomic_DNA"/>
</dbReference>
<evidence type="ECO:0000313" key="11">
    <source>
        <dbReference type="Proteomes" id="UP001630127"/>
    </source>
</evidence>
<keyword evidence="5 8" id="KW-0804">Transcription</keyword>
<sequence length="218" mass="24569">MDLQLGLALPRFPDKGFDLNSSEIEEFKNPDCNPKKRNFLEAFEEKSADHHLPPQTTLALLVWDDQQSNQGDNFDEIENIHVVNSNSDNGVVGWPPINSWRKKTCQRNSRGCVVNCVTVENGGGYDGGGGGGRGRNSTYVKVKMEGVGIARKVDLSLYHSYQTLLQSLVGMFGKCQQSVQSYQLTFQDKEGDWLLAEDVDWGSFIRSVQRLKLLRRRE</sequence>
<proteinExistence type="inferred from homology"/>
<accession>A0ABD3AXP9</accession>
<comment type="function">
    <text evidence="8">Aux/IAA proteins are short-lived transcriptional factors that function as repressors of early auxin response genes at low auxin concentrations.</text>
</comment>
<evidence type="ECO:0000256" key="4">
    <source>
        <dbReference type="ARBA" id="ARBA00023015"/>
    </source>
</evidence>
<dbReference type="Proteomes" id="UP001630127">
    <property type="component" value="Unassembled WGS sequence"/>
</dbReference>
<organism evidence="10 11">
    <name type="scientific">Cinchona calisaya</name>
    <dbReference type="NCBI Taxonomy" id="153742"/>
    <lineage>
        <taxon>Eukaryota</taxon>
        <taxon>Viridiplantae</taxon>
        <taxon>Streptophyta</taxon>
        <taxon>Embryophyta</taxon>
        <taxon>Tracheophyta</taxon>
        <taxon>Spermatophyta</taxon>
        <taxon>Magnoliopsida</taxon>
        <taxon>eudicotyledons</taxon>
        <taxon>Gunneridae</taxon>
        <taxon>Pentapetalae</taxon>
        <taxon>asterids</taxon>
        <taxon>lamiids</taxon>
        <taxon>Gentianales</taxon>
        <taxon>Rubiaceae</taxon>
        <taxon>Cinchonoideae</taxon>
        <taxon>Cinchoneae</taxon>
        <taxon>Cinchona</taxon>
    </lineage>
</organism>
<dbReference type="GO" id="GO:0009734">
    <property type="term" value="P:auxin-activated signaling pathway"/>
    <property type="evidence" value="ECO:0007669"/>
    <property type="project" value="UniProtKB-UniRule"/>
</dbReference>
<keyword evidence="3 8" id="KW-0678">Repressor</keyword>
<dbReference type="PANTHER" id="PTHR31734">
    <property type="entry name" value="AUXIN-RESPONSIVE PROTEIN IAA17"/>
    <property type="match status" value="1"/>
</dbReference>
<name>A0ABD3AXP9_9GENT</name>
<evidence type="ECO:0000259" key="9">
    <source>
        <dbReference type="PROSITE" id="PS51745"/>
    </source>
</evidence>
<reference evidence="10 11" key="1">
    <citation type="submission" date="2024-11" db="EMBL/GenBank/DDBJ databases">
        <title>A near-complete genome assembly of Cinchona calisaya.</title>
        <authorList>
            <person name="Lian D.C."/>
            <person name="Zhao X.W."/>
            <person name="Wei L."/>
        </authorList>
    </citation>
    <scope>NUCLEOTIDE SEQUENCE [LARGE SCALE GENOMIC DNA]</scope>
    <source>
        <tissue evidence="10">Nenye</tissue>
    </source>
</reference>
<dbReference type="GO" id="GO:0005634">
    <property type="term" value="C:nucleus"/>
    <property type="evidence" value="ECO:0007669"/>
    <property type="project" value="UniProtKB-SubCell"/>
</dbReference>
<evidence type="ECO:0000256" key="6">
    <source>
        <dbReference type="ARBA" id="ARBA00023242"/>
    </source>
</evidence>
<dbReference type="InterPro" id="IPR053793">
    <property type="entry name" value="PB1-like"/>
</dbReference>
<dbReference type="PANTHER" id="PTHR31734:SF38">
    <property type="entry name" value="AUXIN-RESPONSIVE PROTEIN IAA29"/>
    <property type="match status" value="1"/>
</dbReference>
<protein>
    <recommendedName>
        <fullName evidence="8">Auxin-responsive protein</fullName>
    </recommendedName>
</protein>
<gene>
    <name evidence="10" type="ORF">ACH5RR_004349</name>
</gene>
<comment type="subunit">
    <text evidence="8">Homodimers and heterodimers.</text>
</comment>
<dbReference type="Gene3D" id="3.10.20.90">
    <property type="entry name" value="Phosphatidylinositol 3-kinase Catalytic Subunit, Chain A, domain 1"/>
    <property type="match status" value="1"/>
</dbReference>
<dbReference type="InterPro" id="IPR003311">
    <property type="entry name" value="AUX_IAA"/>
</dbReference>
<evidence type="ECO:0000256" key="2">
    <source>
        <dbReference type="ARBA" id="ARBA00006728"/>
    </source>
</evidence>
<dbReference type="Pfam" id="PF02309">
    <property type="entry name" value="AUX_IAA"/>
    <property type="match status" value="2"/>
</dbReference>
<evidence type="ECO:0000313" key="10">
    <source>
        <dbReference type="EMBL" id="KAL3535888.1"/>
    </source>
</evidence>
<keyword evidence="6 8" id="KW-0539">Nucleus</keyword>
<evidence type="ECO:0000256" key="3">
    <source>
        <dbReference type="ARBA" id="ARBA00022491"/>
    </source>
</evidence>